<dbReference type="InterPro" id="IPR029065">
    <property type="entry name" value="Enolase_C-like"/>
</dbReference>
<dbReference type="Gene3D" id="3.20.20.120">
    <property type="entry name" value="Enolase-like C-terminal domain"/>
    <property type="match status" value="1"/>
</dbReference>
<keyword evidence="7" id="KW-1185">Reference proteome</keyword>
<dbReference type="Pfam" id="PF02746">
    <property type="entry name" value="MR_MLE_N"/>
    <property type="match status" value="1"/>
</dbReference>
<evidence type="ECO:0000256" key="3">
    <source>
        <dbReference type="ARBA" id="ARBA00022842"/>
    </source>
</evidence>
<comment type="cofactor">
    <cofactor evidence="1">
        <name>Mg(2+)</name>
        <dbReference type="ChEBI" id="CHEBI:18420"/>
    </cofactor>
</comment>
<evidence type="ECO:0000256" key="2">
    <source>
        <dbReference type="ARBA" id="ARBA00022723"/>
    </source>
</evidence>
<evidence type="ECO:0000313" key="6">
    <source>
        <dbReference type="EMBL" id="GAS87450.1"/>
    </source>
</evidence>
<dbReference type="EMBL" id="BCSX01000018">
    <property type="protein sequence ID" value="GAS87450.1"/>
    <property type="molecule type" value="Genomic_DNA"/>
</dbReference>
<proteinExistence type="predicted"/>
<feature type="domain" description="Mandelate racemase/muconate lactonizing enzyme C-terminal" evidence="5">
    <location>
        <begin position="143"/>
        <end position="243"/>
    </location>
</feature>
<dbReference type="SFLD" id="SFLDS00001">
    <property type="entry name" value="Enolase"/>
    <property type="match status" value="1"/>
</dbReference>
<dbReference type="Pfam" id="PF13378">
    <property type="entry name" value="MR_MLE_C"/>
    <property type="match status" value="1"/>
</dbReference>
<evidence type="ECO:0000256" key="4">
    <source>
        <dbReference type="SAM" id="MobiDB-lite"/>
    </source>
</evidence>
<dbReference type="InterPro" id="IPR029017">
    <property type="entry name" value="Enolase-like_N"/>
</dbReference>
<accession>A0A117I4T8</accession>
<dbReference type="Gene3D" id="3.30.390.10">
    <property type="entry name" value="Enolase-like, N-terminal domain"/>
    <property type="match status" value="1"/>
</dbReference>
<name>A0A117I4T8_9MYCO</name>
<feature type="region of interest" description="Disordered" evidence="4">
    <location>
        <begin position="339"/>
        <end position="365"/>
    </location>
</feature>
<dbReference type="InterPro" id="IPR046945">
    <property type="entry name" value="RHMD-like"/>
</dbReference>
<evidence type="ECO:0000259" key="5">
    <source>
        <dbReference type="SMART" id="SM00922"/>
    </source>
</evidence>
<dbReference type="OrthoDB" id="5241672at2"/>
<evidence type="ECO:0000256" key="1">
    <source>
        <dbReference type="ARBA" id="ARBA00001946"/>
    </source>
</evidence>
<comment type="caution">
    <text evidence="6">The sequence shown here is derived from an EMBL/GenBank/DDBJ whole genome shotgun (WGS) entry which is preliminary data.</text>
</comment>
<reference evidence="7" key="2">
    <citation type="submission" date="2016-02" db="EMBL/GenBank/DDBJ databases">
        <title>Draft genome sequence of five rapidly growing Mycobacterium species.</title>
        <authorList>
            <person name="Katahira K."/>
            <person name="Gotou Y."/>
            <person name="Iida K."/>
            <person name="Ogura Y."/>
            <person name="Hayashi T."/>
        </authorList>
    </citation>
    <scope>NUCLEOTIDE SEQUENCE [LARGE SCALE GENOMIC DNA]</scope>
    <source>
        <strain evidence="7">JCM15654</strain>
    </source>
</reference>
<dbReference type="PANTHER" id="PTHR13794">
    <property type="entry name" value="ENOLASE SUPERFAMILY, MANDELATE RACEMASE"/>
    <property type="match status" value="1"/>
</dbReference>
<dbReference type="SFLD" id="SFLDG00179">
    <property type="entry name" value="mandelate_racemase"/>
    <property type="match status" value="1"/>
</dbReference>
<dbReference type="GO" id="GO:0016052">
    <property type="term" value="P:carbohydrate catabolic process"/>
    <property type="evidence" value="ECO:0007669"/>
    <property type="project" value="TreeGrafter"/>
</dbReference>
<reference evidence="7" key="1">
    <citation type="journal article" date="2016" name="Genome Announc.">
        <title>Draft Genome Sequences of Five Rapidly Growing Mycobacterium Species, M. thermoresistibile, M. fortuitum subsp. acetamidolyticum, M. canariasense, M. brisbanense, and M. novocastrense.</title>
        <authorList>
            <person name="Katahira K."/>
            <person name="Ogura Y."/>
            <person name="Gotoh Y."/>
            <person name="Hayashi T."/>
        </authorList>
    </citation>
    <scope>NUCLEOTIDE SEQUENCE [LARGE SCALE GENOMIC DNA]</scope>
    <source>
        <strain evidence="7">JCM15654</strain>
    </source>
</reference>
<dbReference type="GO" id="GO:0016836">
    <property type="term" value="F:hydro-lyase activity"/>
    <property type="evidence" value="ECO:0007669"/>
    <property type="project" value="TreeGrafter"/>
</dbReference>
<dbReference type="SMART" id="SM00922">
    <property type="entry name" value="MR_MLE"/>
    <property type="match status" value="1"/>
</dbReference>
<dbReference type="AlphaFoldDB" id="A0A117I4T8"/>
<keyword evidence="3" id="KW-0460">Magnesium</keyword>
<dbReference type="SUPFAM" id="SSF51604">
    <property type="entry name" value="Enolase C-terminal domain-like"/>
    <property type="match status" value="1"/>
</dbReference>
<sequence length="365" mass="38654">MFSHQVERLDVGVYRVPTEGPEADGTLEWDATTAVVVHAHAAGAIGLGWTYSSPAAATVVAHHLRGVVVGRDAADVPGAFDAMHRACRNFGTRGLVAQAISAVDIALWDLRARLRDLPLAAVLGRCRSSVPIYGSGGFTNLDDAELAEQVGVWQNAGCAAMKIKIGQCWGTDTDRDLQRVNRFRELAGNAVEIMVDANGGYTPGQARRVGAALDHLGVTWFEEPVSSDDIDGLAAVRGAVRCDVAAGEYISNRYDARQLAPVVDCLQLDVTRCGGYSGWLAAANIAAAHNLDVSGHCAPALHVPVAAVIPRLRHLEYFIDHTRLEAELFDGVPAPSGGRLPVNTTGSGHGMSLSAGADKYRQDSC</sequence>
<dbReference type="InterPro" id="IPR036849">
    <property type="entry name" value="Enolase-like_C_sf"/>
</dbReference>
<dbReference type="GO" id="GO:0000287">
    <property type="term" value="F:magnesium ion binding"/>
    <property type="evidence" value="ECO:0007669"/>
    <property type="project" value="TreeGrafter"/>
</dbReference>
<dbReference type="RefSeq" id="WP_062828292.1">
    <property type="nucleotide sequence ID" value="NZ_BCSX01000018.1"/>
</dbReference>
<evidence type="ECO:0000313" key="7">
    <source>
        <dbReference type="Proteomes" id="UP000069620"/>
    </source>
</evidence>
<keyword evidence="2" id="KW-0479">Metal-binding</keyword>
<dbReference type="InterPro" id="IPR013342">
    <property type="entry name" value="Mandelate_racemase_C"/>
</dbReference>
<protein>
    <submittedName>
        <fullName evidence="6">Enolase superfamily enzyme related to L-alanine-DL-glutamate epimerase</fullName>
    </submittedName>
</protein>
<dbReference type="SUPFAM" id="SSF54826">
    <property type="entry name" value="Enolase N-terminal domain-like"/>
    <property type="match status" value="1"/>
</dbReference>
<organism evidence="6 7">
    <name type="scientific">Mycolicibacterium brisbanense</name>
    <dbReference type="NCBI Taxonomy" id="146020"/>
    <lineage>
        <taxon>Bacteria</taxon>
        <taxon>Bacillati</taxon>
        <taxon>Actinomycetota</taxon>
        <taxon>Actinomycetes</taxon>
        <taxon>Mycobacteriales</taxon>
        <taxon>Mycobacteriaceae</taxon>
        <taxon>Mycolicibacterium</taxon>
    </lineage>
</organism>
<dbReference type="Proteomes" id="UP000069620">
    <property type="component" value="Unassembled WGS sequence"/>
</dbReference>
<dbReference type="STRING" id="146020.RMCB_1546"/>
<dbReference type="InterPro" id="IPR013341">
    <property type="entry name" value="Mandelate_racemase_N_dom"/>
</dbReference>
<gene>
    <name evidence="6" type="ORF">RMCB_1546</name>
</gene>
<dbReference type="PANTHER" id="PTHR13794:SF58">
    <property type="entry name" value="MITOCHONDRIAL ENOLASE SUPERFAMILY MEMBER 1"/>
    <property type="match status" value="1"/>
</dbReference>